<evidence type="ECO:0000259" key="11">
    <source>
        <dbReference type="Pfam" id="PF02852"/>
    </source>
</evidence>
<evidence type="ECO:0000256" key="1">
    <source>
        <dbReference type="ARBA" id="ARBA00001974"/>
    </source>
</evidence>
<dbReference type="OrthoDB" id="9800167at2"/>
<feature type="transmembrane region" description="Helical" evidence="10">
    <location>
        <begin position="160"/>
        <end position="178"/>
    </location>
</feature>
<dbReference type="InterPro" id="IPR036188">
    <property type="entry name" value="FAD/NAD-bd_sf"/>
</dbReference>
<proteinExistence type="inferred from homology"/>
<dbReference type="Pfam" id="PF02852">
    <property type="entry name" value="Pyr_redox_dim"/>
    <property type="match status" value="1"/>
</dbReference>
<keyword evidence="15" id="KW-1185">Reference proteome</keyword>
<dbReference type="PANTHER" id="PTHR43014:SF2">
    <property type="entry name" value="MERCURIC REDUCTASE"/>
    <property type="match status" value="1"/>
</dbReference>
<dbReference type="InterPro" id="IPR004099">
    <property type="entry name" value="Pyr_nucl-diS_OxRdtase_dimer"/>
</dbReference>
<organism evidence="14 15">
    <name type="scientific">Beggiatoa leptomitoformis</name>
    <dbReference type="NCBI Taxonomy" id="288004"/>
    <lineage>
        <taxon>Bacteria</taxon>
        <taxon>Pseudomonadati</taxon>
        <taxon>Pseudomonadota</taxon>
        <taxon>Gammaproteobacteria</taxon>
        <taxon>Thiotrichales</taxon>
        <taxon>Thiotrichaceae</taxon>
        <taxon>Beggiatoa</taxon>
    </lineage>
</organism>
<feature type="domain" description="Pyridine nucleotide-disulphide oxidoreductase dimerisation" evidence="11">
    <location>
        <begin position="576"/>
        <end position="684"/>
    </location>
</feature>
<evidence type="ECO:0000256" key="7">
    <source>
        <dbReference type="ARBA" id="ARBA00023157"/>
    </source>
</evidence>
<feature type="transmembrane region" description="Helical" evidence="10">
    <location>
        <begin position="238"/>
        <end position="259"/>
    </location>
</feature>
<keyword evidence="7" id="KW-1015">Disulfide bond</keyword>
<dbReference type="EMBL" id="CP018889">
    <property type="protein sequence ID" value="AUI68468.1"/>
    <property type="molecule type" value="Genomic_DNA"/>
</dbReference>
<keyword evidence="6 9" id="KW-0560">Oxidoreductase</keyword>
<feature type="transmembrane region" description="Helical" evidence="10">
    <location>
        <begin position="190"/>
        <end position="212"/>
    </location>
</feature>
<dbReference type="Pfam" id="PF07992">
    <property type="entry name" value="Pyr_redox_2"/>
    <property type="match status" value="1"/>
</dbReference>
<evidence type="ECO:0000256" key="10">
    <source>
        <dbReference type="SAM" id="Phobius"/>
    </source>
</evidence>
<dbReference type="RefSeq" id="WP_062154954.1">
    <property type="nucleotide sequence ID" value="NZ_CP012373.2"/>
</dbReference>
<evidence type="ECO:0000256" key="9">
    <source>
        <dbReference type="RuleBase" id="RU003691"/>
    </source>
</evidence>
<name>A0A2N9YD90_9GAMM</name>
<keyword evidence="10" id="KW-1133">Transmembrane helix</keyword>
<keyword evidence="8 9" id="KW-0676">Redox-active center</keyword>
<evidence type="ECO:0000259" key="13">
    <source>
        <dbReference type="Pfam" id="PF09335"/>
    </source>
</evidence>
<evidence type="ECO:0000313" key="15">
    <source>
        <dbReference type="Proteomes" id="UP000234271"/>
    </source>
</evidence>
<dbReference type="AlphaFoldDB" id="A0A2N9YD90"/>
<dbReference type="InterPro" id="IPR012999">
    <property type="entry name" value="Pyr_OxRdtase_I_AS"/>
</dbReference>
<accession>A0A2N9YD90</accession>
<dbReference type="GO" id="GO:0003955">
    <property type="term" value="F:NAD(P)H dehydrogenase (quinone) activity"/>
    <property type="evidence" value="ECO:0007669"/>
    <property type="project" value="TreeGrafter"/>
</dbReference>
<dbReference type="Proteomes" id="UP000234271">
    <property type="component" value="Chromosome"/>
</dbReference>
<evidence type="ECO:0000256" key="3">
    <source>
        <dbReference type="ARBA" id="ARBA00022630"/>
    </source>
</evidence>
<dbReference type="InterPro" id="IPR032816">
    <property type="entry name" value="VTT_dom"/>
</dbReference>
<gene>
    <name evidence="14" type="ORF">BLE401_06940</name>
</gene>
<dbReference type="PRINTS" id="PR00411">
    <property type="entry name" value="PNDRDTASEI"/>
</dbReference>
<evidence type="ECO:0000259" key="12">
    <source>
        <dbReference type="Pfam" id="PF07992"/>
    </source>
</evidence>
<dbReference type="PRINTS" id="PR00368">
    <property type="entry name" value="FADPNR"/>
</dbReference>
<keyword evidence="3 9" id="KW-0285">Flavoprotein</keyword>
<dbReference type="InterPro" id="IPR023753">
    <property type="entry name" value="FAD/NAD-binding_dom"/>
</dbReference>
<dbReference type="SUPFAM" id="SSF55424">
    <property type="entry name" value="FAD/NAD-linked reductases, dimerisation (C-terminal) domain"/>
    <property type="match status" value="1"/>
</dbReference>
<reference evidence="15" key="1">
    <citation type="submission" date="2016-12" db="EMBL/GenBank/DDBJ databases">
        <title>Complete Genome Sequence of Beggiatoa leptomitiformis D-401.</title>
        <authorList>
            <person name="Fomenkov A."/>
            <person name="Vincze T."/>
            <person name="Grabovich M."/>
            <person name="Anton B.P."/>
            <person name="Dubinina G."/>
            <person name="Orlova M."/>
            <person name="Belousova E."/>
            <person name="Roberts R.J."/>
        </authorList>
    </citation>
    <scope>NUCLEOTIDE SEQUENCE [LARGE SCALE GENOMIC DNA]</scope>
    <source>
        <strain evidence="15">D-401</strain>
    </source>
</reference>
<evidence type="ECO:0000256" key="4">
    <source>
        <dbReference type="ARBA" id="ARBA00022827"/>
    </source>
</evidence>
<dbReference type="GO" id="GO:0050660">
    <property type="term" value="F:flavin adenine dinucleotide binding"/>
    <property type="evidence" value="ECO:0007669"/>
    <property type="project" value="TreeGrafter"/>
</dbReference>
<dbReference type="SUPFAM" id="SSF51905">
    <property type="entry name" value="FAD/NAD(P)-binding domain"/>
    <property type="match status" value="1"/>
</dbReference>
<dbReference type="Gene3D" id="3.30.390.30">
    <property type="match status" value="1"/>
</dbReference>
<dbReference type="KEGG" id="blep:AL038_17285"/>
<keyword evidence="4 9" id="KW-0274">FAD</keyword>
<dbReference type="STRING" id="288004.AL038_17285"/>
<dbReference type="PANTHER" id="PTHR43014">
    <property type="entry name" value="MERCURIC REDUCTASE"/>
    <property type="match status" value="1"/>
</dbReference>
<feature type="domain" description="VTT" evidence="13">
    <location>
        <begin position="66"/>
        <end position="182"/>
    </location>
</feature>
<evidence type="ECO:0000256" key="5">
    <source>
        <dbReference type="ARBA" id="ARBA00022857"/>
    </source>
</evidence>
<dbReference type="Pfam" id="PF09335">
    <property type="entry name" value="VTT_dom"/>
    <property type="match status" value="1"/>
</dbReference>
<evidence type="ECO:0000256" key="8">
    <source>
        <dbReference type="ARBA" id="ARBA00023284"/>
    </source>
</evidence>
<dbReference type="InterPro" id="IPR016156">
    <property type="entry name" value="FAD/NAD-linked_Rdtase_dimer_sf"/>
</dbReference>
<comment type="cofactor">
    <cofactor evidence="1">
        <name>FAD</name>
        <dbReference type="ChEBI" id="CHEBI:57692"/>
    </cofactor>
</comment>
<dbReference type="GO" id="GO:0016668">
    <property type="term" value="F:oxidoreductase activity, acting on a sulfur group of donors, NAD(P) as acceptor"/>
    <property type="evidence" value="ECO:0007669"/>
    <property type="project" value="InterPro"/>
</dbReference>
<comment type="similarity">
    <text evidence="2 9">Belongs to the class-I pyridine nucleotide-disulfide oxidoreductase family.</text>
</comment>
<keyword evidence="10" id="KW-0812">Transmembrane</keyword>
<keyword evidence="10" id="KW-0472">Membrane</keyword>
<dbReference type="FunFam" id="3.30.390.30:FF:000001">
    <property type="entry name" value="Dihydrolipoyl dehydrogenase"/>
    <property type="match status" value="1"/>
</dbReference>
<protein>
    <submittedName>
        <fullName evidence="14">NAD(P)-binding protein</fullName>
    </submittedName>
</protein>
<dbReference type="PROSITE" id="PS00076">
    <property type="entry name" value="PYRIDINE_REDOX_1"/>
    <property type="match status" value="1"/>
</dbReference>
<dbReference type="GO" id="GO:0005886">
    <property type="term" value="C:plasma membrane"/>
    <property type="evidence" value="ECO:0007669"/>
    <property type="project" value="UniProtKB-ARBA"/>
</dbReference>
<feature type="domain" description="FAD/NAD(P)-binding" evidence="12">
    <location>
        <begin position="237"/>
        <end position="552"/>
    </location>
</feature>
<feature type="transmembrane region" description="Helical" evidence="10">
    <location>
        <begin position="132"/>
        <end position="154"/>
    </location>
</feature>
<keyword evidence="5" id="KW-0521">NADP</keyword>
<evidence type="ECO:0000256" key="6">
    <source>
        <dbReference type="ARBA" id="ARBA00023002"/>
    </source>
</evidence>
<feature type="transmembrane region" description="Helical" evidence="10">
    <location>
        <begin position="43"/>
        <end position="63"/>
    </location>
</feature>
<evidence type="ECO:0000313" key="14">
    <source>
        <dbReference type="EMBL" id="AUI68468.1"/>
    </source>
</evidence>
<dbReference type="Gene3D" id="3.50.50.60">
    <property type="entry name" value="FAD/NAD(P)-binding domain"/>
    <property type="match status" value="2"/>
</dbReference>
<evidence type="ECO:0000256" key="2">
    <source>
        <dbReference type="ARBA" id="ARBA00007532"/>
    </source>
</evidence>
<sequence>MKKLLLFATILLFIISFFLFDIDDYFSLTYFKTQQLQIDAYTAQYPLQTALLFSLLYIAITALSLPGAALLTLVGGAMFGVVWGTLIISFASTIGATLAFLTARFLLQNFVQTRFRGYLKTINTGIEKEGHFYLFTLRLVPLFPFFIVNLVMGVTTIKVWTYYWVSQVGMFLGTIIYVNAGTQIAQIDSLVGILSPTLLLSFTLLGIFPLFAKKLLFFFKQRQYYANYPKPKRVDRDIIVIGGGAAGLVSAYIAATVNAKITLIEKHKLGGDCLNTGCVPSKALICSTRFIHQITQAKQYGCQAATVQFTFAEVMERVQRVIKTIEPHDSIERYTGLGVECLQGEAQILSPYTVKINDQVLSTRTIIIATGARPTIPDIQGIDKINYYTSDSIWTLRKQPRRLLVLGGGAIGCELGQCFAYLGSHVTLVHTHERLLMQEDADIADYVMTRFQQENIRLCLNHQPLRFEQWEHSKVLWCEQAGQAIAIEFDVLLIAIGRTANTQGFGLENLDIPLNPTKTIEHNAFLQTTHYPNIFVCGDVAGPYQYTNVCAHQAWFASVNALFGIFKKFRVDYRVIPHATFTSPEIARVGLNEQEARAAQIPYEVTYYHLEELDRAITDEVAHGVVKVLTVPKKDKILGVAIVGEQAGEVIAEFVLAMKHNIGLTQILTTTHIYPTFAEANKYAAGRWKQARKPEKILGWLRYFHAWRRGE</sequence>